<organism evidence="2 3">
    <name type="scientific">Mucuna pruriens</name>
    <name type="common">Velvet bean</name>
    <name type="synonym">Dolichos pruriens</name>
    <dbReference type="NCBI Taxonomy" id="157652"/>
    <lineage>
        <taxon>Eukaryota</taxon>
        <taxon>Viridiplantae</taxon>
        <taxon>Streptophyta</taxon>
        <taxon>Embryophyta</taxon>
        <taxon>Tracheophyta</taxon>
        <taxon>Spermatophyta</taxon>
        <taxon>Magnoliopsida</taxon>
        <taxon>eudicotyledons</taxon>
        <taxon>Gunneridae</taxon>
        <taxon>Pentapetalae</taxon>
        <taxon>rosids</taxon>
        <taxon>fabids</taxon>
        <taxon>Fabales</taxon>
        <taxon>Fabaceae</taxon>
        <taxon>Papilionoideae</taxon>
        <taxon>50 kb inversion clade</taxon>
        <taxon>NPAAA clade</taxon>
        <taxon>indigoferoid/millettioid clade</taxon>
        <taxon>Phaseoleae</taxon>
        <taxon>Mucuna</taxon>
    </lineage>
</organism>
<dbReference type="EMBL" id="QJKJ01002854">
    <property type="protein sequence ID" value="RDY01028.1"/>
    <property type="molecule type" value="Genomic_DNA"/>
</dbReference>
<dbReference type="OrthoDB" id="1917367at2759"/>
<dbReference type="InterPro" id="IPR013103">
    <property type="entry name" value="RVT_2"/>
</dbReference>
<feature type="non-terminal residue" evidence="2">
    <location>
        <position position="1"/>
    </location>
</feature>
<name>A0A371HE18_MUCPR</name>
<accession>A0A371HE18</accession>
<dbReference type="AlphaFoldDB" id="A0A371HE18"/>
<proteinExistence type="predicted"/>
<dbReference type="Proteomes" id="UP000257109">
    <property type="component" value="Unassembled WGS sequence"/>
</dbReference>
<reference evidence="2" key="1">
    <citation type="submission" date="2018-05" db="EMBL/GenBank/DDBJ databases">
        <title>Draft genome of Mucuna pruriens seed.</title>
        <authorList>
            <person name="Nnadi N.E."/>
            <person name="Vos R."/>
            <person name="Hasami M.H."/>
            <person name="Devisetty U.K."/>
            <person name="Aguiy J.C."/>
        </authorList>
    </citation>
    <scope>NUCLEOTIDE SEQUENCE [LARGE SCALE GENOMIC DNA]</scope>
    <source>
        <strain evidence="2">JCA_2017</strain>
    </source>
</reference>
<evidence type="ECO:0000313" key="2">
    <source>
        <dbReference type="EMBL" id="RDY01028.1"/>
    </source>
</evidence>
<evidence type="ECO:0000313" key="3">
    <source>
        <dbReference type="Proteomes" id="UP000257109"/>
    </source>
</evidence>
<keyword evidence="3" id="KW-1185">Reference proteome</keyword>
<comment type="caution">
    <text evidence="2">The sequence shown here is derived from an EMBL/GenBank/DDBJ whole genome shotgun (WGS) entry which is preliminary data.</text>
</comment>
<evidence type="ECO:0000259" key="1">
    <source>
        <dbReference type="Pfam" id="PF07727"/>
    </source>
</evidence>
<feature type="domain" description="Reverse transcriptase Ty1/copia-type" evidence="1">
    <location>
        <begin position="7"/>
        <end position="129"/>
    </location>
</feature>
<gene>
    <name evidence="2" type="ORF">CR513_15706</name>
</gene>
<sequence length="176" mass="20863">MKALERNSTWNIVDKAKDKRVVGCRWIYTVKCKSNGTLGIKRDWLQRDTHRPMTLTMRRYLPLRINLSLAAHFGWDLQQFNVKNVFLHENLEEEVYMEIPPRFESHSVKNKVCKLKKALYGLKQYPRAKDIFIFQRKYVLDLLKTRKLGCKITGVPIEQNHNIESEESPPVKKSQY</sequence>
<dbReference type="Pfam" id="PF07727">
    <property type="entry name" value="RVT_2"/>
    <property type="match status" value="1"/>
</dbReference>
<protein>
    <recommendedName>
        <fullName evidence="1">Reverse transcriptase Ty1/copia-type domain-containing protein</fullName>
    </recommendedName>
</protein>
<dbReference type="STRING" id="157652.A0A371HE18"/>